<comment type="similarity">
    <text evidence="2">Belongs to the CN hydrolase family. Apolipoprotein N-acyltransferase subfamily.</text>
</comment>
<dbReference type="CDD" id="cd07571">
    <property type="entry name" value="ALP_N-acyl_transferase"/>
    <property type="match status" value="1"/>
</dbReference>
<evidence type="ECO:0000256" key="7">
    <source>
        <dbReference type="ARBA" id="ARBA00023136"/>
    </source>
</evidence>
<dbReference type="GO" id="GO:0016410">
    <property type="term" value="F:N-acyltransferase activity"/>
    <property type="evidence" value="ECO:0007669"/>
    <property type="project" value="InterPro"/>
</dbReference>
<evidence type="ECO:0000259" key="10">
    <source>
        <dbReference type="PROSITE" id="PS50263"/>
    </source>
</evidence>
<evidence type="ECO:0000256" key="3">
    <source>
        <dbReference type="ARBA" id="ARBA00022475"/>
    </source>
</evidence>
<dbReference type="Proteomes" id="UP000342300">
    <property type="component" value="Unassembled WGS sequence"/>
</dbReference>
<dbReference type="GO" id="GO:0005886">
    <property type="term" value="C:plasma membrane"/>
    <property type="evidence" value="ECO:0007669"/>
    <property type="project" value="UniProtKB-SubCell"/>
</dbReference>
<evidence type="ECO:0000256" key="2">
    <source>
        <dbReference type="ARBA" id="ARBA00010065"/>
    </source>
</evidence>
<dbReference type="InterPro" id="IPR004563">
    <property type="entry name" value="Apolipo_AcylTrfase"/>
</dbReference>
<keyword evidence="8 11" id="KW-0012">Acyltransferase</keyword>
<sequence>SQRYSKVHLVPFGEFVPPGFAWFMAMANIPMSNFTAGAARQPPLQLAGQKVSVNICYEDAFGEEIIGALPAATLLVNISNVAWFGDSLAPAQHLQIAQMRALESGRMMLRATNTGMTAIVEVDGRIRSTLPPFTRGALVDKVQGYAGATPFVRFGNGPAITLAALLTGLLALLGRRKLPATRTSNRHAR</sequence>
<feature type="transmembrane region" description="Helical" evidence="9">
    <location>
        <begin position="151"/>
        <end position="173"/>
    </location>
</feature>
<feature type="non-terminal residue" evidence="11">
    <location>
        <position position="1"/>
    </location>
</feature>
<protein>
    <submittedName>
        <fullName evidence="11">Apolipoprotein N-acyltransferase</fullName>
    </submittedName>
</protein>
<keyword evidence="6 9" id="KW-1133">Transmembrane helix</keyword>
<proteinExistence type="inferred from homology"/>
<dbReference type="SUPFAM" id="SSF56317">
    <property type="entry name" value="Carbon-nitrogen hydrolase"/>
    <property type="match status" value="1"/>
</dbReference>
<dbReference type="EMBL" id="PDHS01000583">
    <property type="protein sequence ID" value="MQM32652.1"/>
    <property type="molecule type" value="Genomic_DNA"/>
</dbReference>
<comment type="subcellular location">
    <subcellularLocation>
        <location evidence="1">Cell membrane</location>
        <topology evidence="1">Multi-pass membrane protein</topology>
    </subcellularLocation>
</comment>
<evidence type="ECO:0000256" key="6">
    <source>
        <dbReference type="ARBA" id="ARBA00022989"/>
    </source>
</evidence>
<keyword evidence="5 9" id="KW-0812">Transmembrane</keyword>
<dbReference type="PANTHER" id="PTHR38686:SF1">
    <property type="entry name" value="APOLIPOPROTEIN N-ACYLTRANSFERASE"/>
    <property type="match status" value="1"/>
</dbReference>
<evidence type="ECO:0000313" key="12">
    <source>
        <dbReference type="Proteomes" id="UP000342300"/>
    </source>
</evidence>
<feature type="domain" description="CN hydrolase" evidence="10">
    <location>
        <begin position="1"/>
        <end position="144"/>
    </location>
</feature>
<accession>A0A6A7S0G5</accession>
<dbReference type="Pfam" id="PF00795">
    <property type="entry name" value="CN_hydrolase"/>
    <property type="match status" value="1"/>
</dbReference>
<dbReference type="InterPro" id="IPR003010">
    <property type="entry name" value="C-N_Hydrolase"/>
</dbReference>
<evidence type="ECO:0000313" key="11">
    <source>
        <dbReference type="EMBL" id="MQM32652.1"/>
    </source>
</evidence>
<dbReference type="PANTHER" id="PTHR38686">
    <property type="entry name" value="APOLIPOPROTEIN N-ACYLTRANSFERASE"/>
    <property type="match status" value="1"/>
</dbReference>
<keyword evidence="7 9" id="KW-0472">Membrane</keyword>
<dbReference type="AlphaFoldDB" id="A0A6A7S0G5"/>
<keyword evidence="11" id="KW-0449">Lipoprotein</keyword>
<evidence type="ECO:0000256" key="1">
    <source>
        <dbReference type="ARBA" id="ARBA00004651"/>
    </source>
</evidence>
<name>A0A6A7S0G5_9PROT</name>
<dbReference type="NCBIfam" id="TIGR00546">
    <property type="entry name" value="lnt"/>
    <property type="match status" value="1"/>
</dbReference>
<dbReference type="PROSITE" id="PS50263">
    <property type="entry name" value="CN_HYDROLASE"/>
    <property type="match status" value="1"/>
</dbReference>
<keyword evidence="3" id="KW-1003">Cell membrane</keyword>
<keyword evidence="4 11" id="KW-0808">Transferase</keyword>
<dbReference type="GO" id="GO:0042158">
    <property type="term" value="P:lipoprotein biosynthetic process"/>
    <property type="evidence" value="ECO:0007669"/>
    <property type="project" value="InterPro"/>
</dbReference>
<dbReference type="InterPro" id="IPR036526">
    <property type="entry name" value="C-N_Hydrolase_sf"/>
</dbReference>
<evidence type="ECO:0000256" key="8">
    <source>
        <dbReference type="ARBA" id="ARBA00023315"/>
    </source>
</evidence>
<reference evidence="11 12" key="1">
    <citation type="submission" date="2017-09" db="EMBL/GenBank/DDBJ databases">
        <title>Metagenomic Analysis Reveals Denitrifying Candidatus Accumulibacter and Flanking Population as a Source of N2O.</title>
        <authorList>
            <person name="Gao H."/>
            <person name="Mao Y."/>
            <person name="Zhao X."/>
            <person name="Liu W.-T."/>
            <person name="Zhang T."/>
            <person name="Wells G."/>
        </authorList>
    </citation>
    <scope>NUCLEOTIDE SEQUENCE [LARGE SCALE GENOMIC DNA]</scope>
    <source>
        <strain evidence="11">CANDO_2_IC</strain>
    </source>
</reference>
<evidence type="ECO:0000256" key="4">
    <source>
        <dbReference type="ARBA" id="ARBA00022679"/>
    </source>
</evidence>
<evidence type="ECO:0000256" key="9">
    <source>
        <dbReference type="SAM" id="Phobius"/>
    </source>
</evidence>
<dbReference type="Gene3D" id="3.60.110.10">
    <property type="entry name" value="Carbon-nitrogen hydrolase"/>
    <property type="match status" value="1"/>
</dbReference>
<evidence type="ECO:0000256" key="5">
    <source>
        <dbReference type="ARBA" id="ARBA00022692"/>
    </source>
</evidence>
<comment type="caution">
    <text evidence="11">The sequence shown here is derived from an EMBL/GenBank/DDBJ whole genome shotgun (WGS) entry which is preliminary data.</text>
</comment>
<gene>
    <name evidence="11" type="primary">lnt</name>
    <name evidence="11" type="ORF">CRU78_20045</name>
</gene>
<organism evidence="11 12">
    <name type="scientific">Candidatus Accumulibacter phosphatis</name>
    <dbReference type="NCBI Taxonomy" id="327160"/>
    <lineage>
        <taxon>Bacteria</taxon>
        <taxon>Pseudomonadati</taxon>
        <taxon>Pseudomonadota</taxon>
        <taxon>Betaproteobacteria</taxon>
        <taxon>Candidatus Accumulibacter</taxon>
    </lineage>
</organism>